<feature type="region of interest" description="Disordered" evidence="1">
    <location>
        <begin position="11"/>
        <end position="34"/>
    </location>
</feature>
<dbReference type="AlphaFoldDB" id="A0A4Z2GUI7"/>
<keyword evidence="3" id="KW-1185">Reference proteome</keyword>
<comment type="caution">
    <text evidence="2">The sequence shown here is derived from an EMBL/GenBank/DDBJ whole genome shotgun (WGS) entry which is preliminary data.</text>
</comment>
<evidence type="ECO:0000313" key="3">
    <source>
        <dbReference type="Proteomes" id="UP000314294"/>
    </source>
</evidence>
<evidence type="ECO:0000256" key="1">
    <source>
        <dbReference type="SAM" id="MobiDB-lite"/>
    </source>
</evidence>
<reference evidence="2 3" key="1">
    <citation type="submission" date="2019-03" db="EMBL/GenBank/DDBJ databases">
        <title>First draft genome of Liparis tanakae, snailfish: a comprehensive survey of snailfish specific genes.</title>
        <authorList>
            <person name="Kim W."/>
            <person name="Song I."/>
            <person name="Jeong J.-H."/>
            <person name="Kim D."/>
            <person name="Kim S."/>
            <person name="Ryu S."/>
            <person name="Song J.Y."/>
            <person name="Lee S.K."/>
        </authorList>
    </citation>
    <scope>NUCLEOTIDE SEQUENCE [LARGE SCALE GENOMIC DNA]</scope>
    <source>
        <tissue evidence="2">Muscle</tissue>
    </source>
</reference>
<feature type="compositionally biased region" description="Basic residues" evidence="1">
    <location>
        <begin position="13"/>
        <end position="27"/>
    </location>
</feature>
<dbReference type="Proteomes" id="UP000314294">
    <property type="component" value="Unassembled WGS sequence"/>
</dbReference>
<dbReference type="EMBL" id="SRLO01000418">
    <property type="protein sequence ID" value="TNN56890.1"/>
    <property type="molecule type" value="Genomic_DNA"/>
</dbReference>
<protein>
    <submittedName>
        <fullName evidence="2">Uncharacterized protein</fullName>
    </submittedName>
</protein>
<proteinExistence type="predicted"/>
<name>A0A4Z2GUI7_9TELE</name>
<accession>A0A4Z2GUI7</accession>
<sequence>MVLTMMAGVVRKNSSRKRRMLRRTQRSHQRDPHTDRFSLDLTDVNLRVLLPFTHTEVILSSRKVTKAMPSLFMEMRFFSALNSSVRFSSNSL</sequence>
<organism evidence="2 3">
    <name type="scientific">Liparis tanakae</name>
    <name type="common">Tanaka's snailfish</name>
    <dbReference type="NCBI Taxonomy" id="230148"/>
    <lineage>
        <taxon>Eukaryota</taxon>
        <taxon>Metazoa</taxon>
        <taxon>Chordata</taxon>
        <taxon>Craniata</taxon>
        <taxon>Vertebrata</taxon>
        <taxon>Euteleostomi</taxon>
        <taxon>Actinopterygii</taxon>
        <taxon>Neopterygii</taxon>
        <taxon>Teleostei</taxon>
        <taxon>Neoteleostei</taxon>
        <taxon>Acanthomorphata</taxon>
        <taxon>Eupercaria</taxon>
        <taxon>Perciformes</taxon>
        <taxon>Cottioidei</taxon>
        <taxon>Cottales</taxon>
        <taxon>Liparidae</taxon>
        <taxon>Liparis</taxon>
    </lineage>
</organism>
<gene>
    <name evidence="2" type="ORF">EYF80_032880</name>
</gene>
<evidence type="ECO:0000313" key="2">
    <source>
        <dbReference type="EMBL" id="TNN56890.1"/>
    </source>
</evidence>